<evidence type="ECO:0000313" key="4">
    <source>
        <dbReference type="EMBL" id="UYV74004.1"/>
    </source>
</evidence>
<accession>A0ABY6KZE6</accession>
<dbReference type="EMBL" id="CP092873">
    <property type="protein sequence ID" value="UYV74004.1"/>
    <property type="molecule type" value="Genomic_DNA"/>
</dbReference>
<feature type="region of interest" description="Disordered" evidence="2">
    <location>
        <begin position="33"/>
        <end position="117"/>
    </location>
</feature>
<organism evidence="4 5">
    <name type="scientific">Cordylochernes scorpioides</name>
    <dbReference type="NCBI Taxonomy" id="51811"/>
    <lineage>
        <taxon>Eukaryota</taxon>
        <taxon>Metazoa</taxon>
        <taxon>Ecdysozoa</taxon>
        <taxon>Arthropoda</taxon>
        <taxon>Chelicerata</taxon>
        <taxon>Arachnida</taxon>
        <taxon>Pseudoscorpiones</taxon>
        <taxon>Cheliferoidea</taxon>
        <taxon>Chernetidae</taxon>
        <taxon>Cordylochernes</taxon>
    </lineage>
</organism>
<evidence type="ECO:0000256" key="1">
    <source>
        <dbReference type="PROSITE-ProRule" id="PRU00047"/>
    </source>
</evidence>
<evidence type="ECO:0000259" key="3">
    <source>
        <dbReference type="PROSITE" id="PS50158"/>
    </source>
</evidence>
<proteinExistence type="predicted"/>
<evidence type="ECO:0000256" key="2">
    <source>
        <dbReference type="SAM" id="MobiDB-lite"/>
    </source>
</evidence>
<feature type="domain" description="CCHC-type" evidence="3">
    <location>
        <begin position="12"/>
        <end position="27"/>
    </location>
</feature>
<name>A0ABY6KZE6_9ARAC</name>
<sequence>MQLQAFLTFGIKCSKCNKQGHCRANCPMLARQTTGPRQASPFSPTDARSLAAPQQPSQLAPASAAPAPPTTPAEVPIEAPVVPRSTAPQPAEPEPPNQPEKEQNPAIVAAPPPPLPAPRTLETAPTTIEMMDVENREQENTGSSTSSQKSVVRHELDTFLEKASSSLYAETDQLGLQREEVLRALTSKSELRNLMPKLTAAQKATLIRLISVLLAKRPGSSTSIYKLLRMAQNSLGATPSGHRVCPETNSFHLDQGRDLCLGYNAVVTSPVAISGSGLACVFGPGVTALRQRVL</sequence>
<keyword evidence="1" id="KW-0862">Zinc</keyword>
<keyword evidence="5" id="KW-1185">Reference proteome</keyword>
<evidence type="ECO:0000313" key="5">
    <source>
        <dbReference type="Proteomes" id="UP001235939"/>
    </source>
</evidence>
<dbReference type="PROSITE" id="PS50158">
    <property type="entry name" value="ZF_CCHC"/>
    <property type="match status" value="1"/>
</dbReference>
<keyword evidence="1" id="KW-0479">Metal-binding</keyword>
<protein>
    <recommendedName>
        <fullName evidence="3">CCHC-type domain-containing protein</fullName>
    </recommendedName>
</protein>
<feature type="compositionally biased region" description="Low complexity" evidence="2">
    <location>
        <begin position="49"/>
        <end position="65"/>
    </location>
</feature>
<feature type="compositionally biased region" description="Low complexity" evidence="2">
    <location>
        <begin position="72"/>
        <end position="89"/>
    </location>
</feature>
<dbReference type="Proteomes" id="UP001235939">
    <property type="component" value="Chromosome 11"/>
</dbReference>
<gene>
    <name evidence="4" type="ORF">LAZ67_11001794</name>
</gene>
<feature type="compositionally biased region" description="Polar residues" evidence="2">
    <location>
        <begin position="33"/>
        <end position="43"/>
    </location>
</feature>
<keyword evidence="1" id="KW-0863">Zinc-finger</keyword>
<reference evidence="4 5" key="1">
    <citation type="submission" date="2022-01" db="EMBL/GenBank/DDBJ databases">
        <title>A chromosomal length assembly of Cordylochernes scorpioides.</title>
        <authorList>
            <person name="Zeh D."/>
            <person name="Zeh J."/>
        </authorList>
    </citation>
    <scope>NUCLEOTIDE SEQUENCE [LARGE SCALE GENOMIC DNA]</scope>
    <source>
        <strain evidence="4">IN4F17</strain>
        <tissue evidence="4">Whole Body</tissue>
    </source>
</reference>
<dbReference type="InterPro" id="IPR001878">
    <property type="entry name" value="Znf_CCHC"/>
</dbReference>